<dbReference type="InterPro" id="IPR050114">
    <property type="entry name" value="UPF0173_UPF0282_UlaG_hydrolase"/>
</dbReference>
<dbReference type="RefSeq" id="WP_089307380.1">
    <property type="nucleotide sequence ID" value="NZ_FZOO01000013.1"/>
</dbReference>
<sequence length="264" mass="27372">MGGPQLHFLGHSTVRVGLAGHTVLTDPLLTRRVGPLRRVVPVPAPEHSAGVDLVLISHLHGDHLHLPSLRRVGRDVRVVVPRGAGAWLRGRGFRHVTEVSPGETVRHGALRVTAVPAAHSGHRWGPRLTSGPDCRAVGHLVEGGGCRVYAAGDTALTGAMARLPDVDVALLPVSGWGLTLGPGHLDPAGAAEAVARVRPRVAVPVHWGTLALPGTARTPRMRRLLTAPPRAFAAAVAARGLDTAVVVAEPGQRIGLPAGVGTAT</sequence>
<organism evidence="2 3">
    <name type="scientific">Geodermatophilus pulveris</name>
    <dbReference type="NCBI Taxonomy" id="1564159"/>
    <lineage>
        <taxon>Bacteria</taxon>
        <taxon>Bacillati</taxon>
        <taxon>Actinomycetota</taxon>
        <taxon>Actinomycetes</taxon>
        <taxon>Geodermatophilales</taxon>
        <taxon>Geodermatophilaceae</taxon>
        <taxon>Geodermatophilus</taxon>
    </lineage>
</organism>
<evidence type="ECO:0000313" key="2">
    <source>
        <dbReference type="EMBL" id="SNT02701.1"/>
    </source>
</evidence>
<dbReference type="EMBL" id="FZOO01000013">
    <property type="protein sequence ID" value="SNT02701.1"/>
    <property type="molecule type" value="Genomic_DNA"/>
</dbReference>
<accession>A0A239J9X9</accession>
<feature type="domain" description="Metallo-beta-lactamase" evidence="1">
    <location>
        <begin position="10"/>
        <end position="184"/>
    </location>
</feature>
<keyword evidence="3" id="KW-1185">Reference proteome</keyword>
<evidence type="ECO:0000313" key="3">
    <source>
        <dbReference type="Proteomes" id="UP000198373"/>
    </source>
</evidence>
<gene>
    <name evidence="2" type="ORF">SAMN06893096_11367</name>
</gene>
<dbReference type="Pfam" id="PF12706">
    <property type="entry name" value="Lactamase_B_2"/>
    <property type="match status" value="1"/>
</dbReference>
<name>A0A239J9X9_9ACTN</name>
<dbReference type="OrthoDB" id="9789133at2"/>
<dbReference type="Proteomes" id="UP000198373">
    <property type="component" value="Unassembled WGS sequence"/>
</dbReference>
<dbReference type="PANTHER" id="PTHR43546">
    <property type="entry name" value="UPF0173 METAL-DEPENDENT HYDROLASE MJ1163-RELATED"/>
    <property type="match status" value="1"/>
</dbReference>
<dbReference type="PANTHER" id="PTHR43546:SF8">
    <property type="entry name" value="METALLO-BETA-LACTAMASE DOMAIN-CONTAINING PROTEIN"/>
    <property type="match status" value="1"/>
</dbReference>
<dbReference type="Gene3D" id="3.60.15.10">
    <property type="entry name" value="Ribonuclease Z/Hydroxyacylglutathione hydrolase-like"/>
    <property type="match status" value="1"/>
</dbReference>
<dbReference type="SMART" id="SM00849">
    <property type="entry name" value="Lactamase_B"/>
    <property type="match status" value="1"/>
</dbReference>
<dbReference type="AlphaFoldDB" id="A0A239J9X9"/>
<dbReference type="SUPFAM" id="SSF56281">
    <property type="entry name" value="Metallo-hydrolase/oxidoreductase"/>
    <property type="match status" value="1"/>
</dbReference>
<dbReference type="InterPro" id="IPR036866">
    <property type="entry name" value="RibonucZ/Hydroxyglut_hydro"/>
</dbReference>
<dbReference type="InterPro" id="IPR001279">
    <property type="entry name" value="Metallo-B-lactamas"/>
</dbReference>
<reference evidence="3" key="1">
    <citation type="submission" date="2017-06" db="EMBL/GenBank/DDBJ databases">
        <authorList>
            <person name="Varghese N."/>
            <person name="Submissions S."/>
        </authorList>
    </citation>
    <scope>NUCLEOTIDE SEQUENCE [LARGE SCALE GENOMIC DNA]</scope>
    <source>
        <strain evidence="3">DSM 46839</strain>
    </source>
</reference>
<evidence type="ECO:0000259" key="1">
    <source>
        <dbReference type="SMART" id="SM00849"/>
    </source>
</evidence>
<proteinExistence type="predicted"/>
<protein>
    <submittedName>
        <fullName evidence="2">L-ascorbate metabolism protein UlaG, beta-lactamase superfamily</fullName>
    </submittedName>
</protein>